<dbReference type="EMBL" id="CP036273">
    <property type="protein sequence ID" value="QDU19500.1"/>
    <property type="molecule type" value="Genomic_DNA"/>
</dbReference>
<reference evidence="3 4" key="1">
    <citation type="submission" date="2019-02" db="EMBL/GenBank/DDBJ databases">
        <title>Deep-cultivation of Planctomycetes and their phenomic and genomic characterization uncovers novel biology.</title>
        <authorList>
            <person name="Wiegand S."/>
            <person name="Jogler M."/>
            <person name="Boedeker C."/>
            <person name="Pinto D."/>
            <person name="Vollmers J."/>
            <person name="Rivas-Marin E."/>
            <person name="Kohn T."/>
            <person name="Peeters S.H."/>
            <person name="Heuer A."/>
            <person name="Rast P."/>
            <person name="Oberbeckmann S."/>
            <person name="Bunk B."/>
            <person name="Jeske O."/>
            <person name="Meyerdierks A."/>
            <person name="Storesund J.E."/>
            <person name="Kallscheuer N."/>
            <person name="Luecker S."/>
            <person name="Lage O.M."/>
            <person name="Pohl T."/>
            <person name="Merkel B.J."/>
            <person name="Hornburger P."/>
            <person name="Mueller R.-W."/>
            <person name="Bruemmer F."/>
            <person name="Labrenz M."/>
            <person name="Spormann A.M."/>
            <person name="Op den Camp H."/>
            <person name="Overmann J."/>
            <person name="Amann R."/>
            <person name="Jetten M.S.M."/>
            <person name="Mascher T."/>
            <person name="Medema M.H."/>
            <person name="Devos D.P."/>
            <person name="Kaster A.-K."/>
            <person name="Ovreas L."/>
            <person name="Rohde M."/>
            <person name="Galperin M.Y."/>
            <person name="Jogler C."/>
        </authorList>
    </citation>
    <scope>NUCLEOTIDE SEQUENCE [LARGE SCALE GENOMIC DNA]</scope>
    <source>
        <strain evidence="3 4">ETA_A1</strain>
    </source>
</reference>
<feature type="transmembrane region" description="Helical" evidence="1">
    <location>
        <begin position="479"/>
        <end position="501"/>
    </location>
</feature>
<evidence type="ECO:0000259" key="2">
    <source>
        <dbReference type="Pfam" id="PF01926"/>
    </source>
</evidence>
<dbReference type="AlphaFoldDB" id="A0A517XPQ9"/>
<sequence>MRMTDAAPEPLLRTLAPLLRGLDRRLRAWLDARRAHPLTMLQRAELEGLATDLGRQATALDVEQPLLVVMLMGGTGVGKSSLLNALAGAPIAQSSFTRPTTRDPVVYFHQSVRTDRLDPALRLCRLAQHDRPGLEQKVLVDTPDLDSNDTANRDKLLALLPVADVVLYVGSQEKYHDQLGWELFKEQRRRRAFAFVLNKWDRCLTNESGVRPDDDLIRDLKDEGFANPLLFRTTARAWVESGGAPPAGLPDGEQFTLLRNWLELGLTRLEIEAVKARGVGQLLGQVERAAAGAKPPDLSEAAAKVAETWGDVLAEEAGVQAEVLVGTLEPYQTEVEHHFSVEGQQRFRGLMAAYLRLTNVFRYAGSRIRDRNPITGRLLGGRMETPVEWNLGAFVQDCAKAAGERVLDQRSAALVSRLLVDADQRGFPVALLQERTAAVSRLDWRDRATRAVIDALAEVERQAVQPTGWRRVVRGTLGFAANTLPELALVATAAVLLWDFFVVGNTDISAFRLALIGLVPLVVIIVIHLLVLLLLPVRWPAIRGEFRRGLTGRLEAELERVYRPIPGEVSAALAAERADVDALVADTKQVADWLAERQQAARVGELYGS</sequence>
<accession>A0A517XPQ9</accession>
<keyword evidence="4" id="KW-1185">Reference proteome</keyword>
<keyword evidence="1" id="KW-0472">Membrane</keyword>
<name>A0A517XPQ9_9BACT</name>
<dbReference type="InterPro" id="IPR027417">
    <property type="entry name" value="P-loop_NTPase"/>
</dbReference>
<dbReference type="Gene3D" id="3.40.50.300">
    <property type="entry name" value="P-loop containing nucleotide triphosphate hydrolases"/>
    <property type="match status" value="1"/>
</dbReference>
<dbReference type="InterPro" id="IPR006073">
    <property type="entry name" value="GTP-bd"/>
</dbReference>
<keyword evidence="1" id="KW-0812">Transmembrane</keyword>
<dbReference type="Pfam" id="PF01926">
    <property type="entry name" value="MMR_HSR1"/>
    <property type="match status" value="1"/>
</dbReference>
<dbReference type="GO" id="GO:0005525">
    <property type="term" value="F:GTP binding"/>
    <property type="evidence" value="ECO:0007669"/>
    <property type="project" value="InterPro"/>
</dbReference>
<proteinExistence type="predicted"/>
<organism evidence="3 4">
    <name type="scientific">Urbifossiella limnaea</name>
    <dbReference type="NCBI Taxonomy" id="2528023"/>
    <lineage>
        <taxon>Bacteria</taxon>
        <taxon>Pseudomonadati</taxon>
        <taxon>Planctomycetota</taxon>
        <taxon>Planctomycetia</taxon>
        <taxon>Gemmatales</taxon>
        <taxon>Gemmataceae</taxon>
        <taxon>Urbifossiella</taxon>
    </lineage>
</organism>
<dbReference type="CDD" id="cd00882">
    <property type="entry name" value="Ras_like_GTPase"/>
    <property type="match status" value="1"/>
</dbReference>
<feature type="transmembrane region" description="Helical" evidence="1">
    <location>
        <begin position="513"/>
        <end position="537"/>
    </location>
</feature>
<evidence type="ECO:0000313" key="4">
    <source>
        <dbReference type="Proteomes" id="UP000319576"/>
    </source>
</evidence>
<protein>
    <submittedName>
        <fullName evidence="3">GTPase Era</fullName>
    </submittedName>
</protein>
<dbReference type="Proteomes" id="UP000319576">
    <property type="component" value="Chromosome"/>
</dbReference>
<feature type="domain" description="G" evidence="2">
    <location>
        <begin position="69"/>
        <end position="199"/>
    </location>
</feature>
<evidence type="ECO:0000256" key="1">
    <source>
        <dbReference type="SAM" id="Phobius"/>
    </source>
</evidence>
<gene>
    <name evidence="3" type="ORF">ETAA1_14270</name>
</gene>
<evidence type="ECO:0000313" key="3">
    <source>
        <dbReference type="EMBL" id="QDU19500.1"/>
    </source>
</evidence>
<dbReference type="SUPFAM" id="SSF52540">
    <property type="entry name" value="P-loop containing nucleoside triphosphate hydrolases"/>
    <property type="match status" value="1"/>
</dbReference>
<dbReference type="KEGG" id="uli:ETAA1_14270"/>
<keyword evidence="1" id="KW-1133">Transmembrane helix</keyword>